<reference evidence="1" key="1">
    <citation type="journal article" date="2014" name="Front. Microbiol.">
        <title>High frequency of phylogenetically diverse reductive dehalogenase-homologous genes in deep subseafloor sedimentary metagenomes.</title>
        <authorList>
            <person name="Kawai M."/>
            <person name="Futagami T."/>
            <person name="Toyoda A."/>
            <person name="Takaki Y."/>
            <person name="Nishi S."/>
            <person name="Hori S."/>
            <person name="Arai W."/>
            <person name="Tsubouchi T."/>
            <person name="Morono Y."/>
            <person name="Uchiyama I."/>
            <person name="Ito T."/>
            <person name="Fujiyama A."/>
            <person name="Inagaki F."/>
            <person name="Takami H."/>
        </authorList>
    </citation>
    <scope>NUCLEOTIDE SEQUENCE</scope>
    <source>
        <strain evidence="1">Expedition CK06-06</strain>
    </source>
</reference>
<evidence type="ECO:0000313" key="1">
    <source>
        <dbReference type="EMBL" id="GAH27905.1"/>
    </source>
</evidence>
<protein>
    <submittedName>
        <fullName evidence="1">Uncharacterized protein</fullName>
    </submittedName>
</protein>
<proteinExistence type="predicted"/>
<dbReference type="EMBL" id="BARU01005182">
    <property type="protein sequence ID" value="GAH27905.1"/>
    <property type="molecule type" value="Genomic_DNA"/>
</dbReference>
<sequence>MRTQEEIVKRFNERRKGDLLGFEIHEYLPYLDYEHAKSFLKKGVESKDWGQERMTPIEKIKDYMKFAWDKANGCRGISAGRSLQHMVAWLWLDRQDKFLKEWNNLEDYEYYGKPQLIAICELYGIDWKQYDDGIRTNIG</sequence>
<name>X1F5Q3_9ZZZZ</name>
<accession>X1F5Q3</accession>
<dbReference type="AlphaFoldDB" id="X1F5Q3"/>
<comment type="caution">
    <text evidence="1">The sequence shown here is derived from an EMBL/GenBank/DDBJ whole genome shotgun (WGS) entry which is preliminary data.</text>
</comment>
<organism evidence="1">
    <name type="scientific">marine sediment metagenome</name>
    <dbReference type="NCBI Taxonomy" id="412755"/>
    <lineage>
        <taxon>unclassified sequences</taxon>
        <taxon>metagenomes</taxon>
        <taxon>ecological metagenomes</taxon>
    </lineage>
</organism>
<gene>
    <name evidence="1" type="ORF">S03H2_10024</name>
</gene>